<dbReference type="AlphaFoldDB" id="A0A1V9X8N6"/>
<proteinExistence type="predicted"/>
<evidence type="ECO:0000256" key="2">
    <source>
        <dbReference type="ARBA" id="ARBA00022723"/>
    </source>
</evidence>
<evidence type="ECO:0000256" key="5">
    <source>
        <dbReference type="ARBA" id="ARBA00023242"/>
    </source>
</evidence>
<evidence type="ECO:0000313" key="12">
    <source>
        <dbReference type="Proteomes" id="UP000192247"/>
    </source>
</evidence>
<feature type="domain" description="C3HC-type" evidence="9">
    <location>
        <begin position="1"/>
        <end position="85"/>
    </location>
</feature>
<evidence type="ECO:0000256" key="8">
    <source>
        <dbReference type="SAM" id="MobiDB-lite"/>
    </source>
</evidence>
<dbReference type="PANTHER" id="PTHR15835:SF6">
    <property type="entry name" value="ZINC FINGER C3HC-TYPE PROTEIN 1"/>
    <property type="match status" value="1"/>
</dbReference>
<dbReference type="InterPro" id="IPR012935">
    <property type="entry name" value="NuBaID_N"/>
</dbReference>
<evidence type="ECO:0000259" key="10">
    <source>
        <dbReference type="Pfam" id="PF08600"/>
    </source>
</evidence>
<keyword evidence="4" id="KW-0862">Zinc</keyword>
<organism evidence="11 12">
    <name type="scientific">Tropilaelaps mercedesae</name>
    <dbReference type="NCBI Taxonomy" id="418985"/>
    <lineage>
        <taxon>Eukaryota</taxon>
        <taxon>Metazoa</taxon>
        <taxon>Ecdysozoa</taxon>
        <taxon>Arthropoda</taxon>
        <taxon>Chelicerata</taxon>
        <taxon>Arachnida</taxon>
        <taxon>Acari</taxon>
        <taxon>Parasitiformes</taxon>
        <taxon>Mesostigmata</taxon>
        <taxon>Gamasina</taxon>
        <taxon>Dermanyssoidea</taxon>
        <taxon>Laelapidae</taxon>
        <taxon>Tropilaelaps</taxon>
    </lineage>
</organism>
<dbReference type="OrthoDB" id="6335187at2759"/>
<protein>
    <submittedName>
        <fullName evidence="11">Nuclear-interacting partner of ALK-like</fullName>
    </submittedName>
</protein>
<evidence type="ECO:0000259" key="9">
    <source>
        <dbReference type="Pfam" id="PF07967"/>
    </source>
</evidence>
<feature type="region of interest" description="Disordered" evidence="8">
    <location>
        <begin position="161"/>
        <end position="196"/>
    </location>
</feature>
<keyword evidence="5" id="KW-0539">Nucleus</keyword>
<keyword evidence="3" id="KW-0863">Zinc-finger</keyword>
<dbReference type="STRING" id="418985.A0A1V9X8N6"/>
<sequence length="376" mass="42419">MLTCELCGAKLFAEVSAKLPAHIARKCLKEIERSLRSGHTKGCAFRFAPCPDRFKYVSATAAATLIAEFERRLESLNELKLDLPCVTMDEFEELDKIKRDSDLKDTPTELVILALLGWEHHSTAYNKFVFIRCGFCFRKVCTMFYRKLTREEELLVEEAQQRMVEQSKDSSPAASASGSSEDGAQSGSLEKKRRGSKDILEVRTAAQAGKKKRRPQDQLNPFFEHRSWCAWISKETREGPIGWKVLLDLLVSHHQRLQNHRASNQMSHAEAIEAAEDAVEKLRRRSDYWRDRLLPAILAGDTDDSENHIHRSGINNNNYNANKQSVAATDHAEETNVVAEDDQIRSTPSDTILPNEAKLASLAEEQPGVPVISLDN</sequence>
<dbReference type="GO" id="GO:0008270">
    <property type="term" value="F:zinc ion binding"/>
    <property type="evidence" value="ECO:0007669"/>
    <property type="project" value="UniProtKB-KW"/>
</dbReference>
<evidence type="ECO:0000256" key="3">
    <source>
        <dbReference type="ARBA" id="ARBA00022771"/>
    </source>
</evidence>
<dbReference type="Pfam" id="PF08600">
    <property type="entry name" value="NuBaID_C"/>
    <property type="match status" value="1"/>
</dbReference>
<evidence type="ECO:0000256" key="1">
    <source>
        <dbReference type="ARBA" id="ARBA00004123"/>
    </source>
</evidence>
<accession>A0A1V9X8N6</accession>
<evidence type="ECO:0000256" key="4">
    <source>
        <dbReference type="ARBA" id="ARBA00022833"/>
    </source>
</evidence>
<evidence type="ECO:0000256" key="7">
    <source>
        <dbReference type="SAM" id="Coils"/>
    </source>
</evidence>
<comment type="function">
    <text evidence="6">Required for proper positioning of a substantial amount of TPR at the nuclear basket (NB) through interaction with TPR.</text>
</comment>
<dbReference type="GO" id="GO:0005634">
    <property type="term" value="C:nucleus"/>
    <property type="evidence" value="ECO:0007669"/>
    <property type="project" value="UniProtKB-SubCell"/>
</dbReference>
<dbReference type="Pfam" id="PF07967">
    <property type="entry name" value="zf-C3HC"/>
    <property type="match status" value="1"/>
</dbReference>
<dbReference type="InterPro" id="IPR013909">
    <property type="entry name" value="NuBaID_C"/>
</dbReference>
<keyword evidence="2" id="KW-0479">Metal-binding</keyword>
<reference evidence="11 12" key="1">
    <citation type="journal article" date="2017" name="Gigascience">
        <title>Draft genome of the honey bee ectoparasitic mite, Tropilaelaps mercedesae, is shaped by the parasitic life history.</title>
        <authorList>
            <person name="Dong X."/>
            <person name="Armstrong S.D."/>
            <person name="Xia D."/>
            <person name="Makepeace B.L."/>
            <person name="Darby A.C."/>
            <person name="Kadowaki T."/>
        </authorList>
    </citation>
    <scope>NUCLEOTIDE SEQUENCE [LARGE SCALE GENOMIC DNA]</scope>
    <source>
        <strain evidence="11">Wuxi-XJTLU</strain>
    </source>
</reference>
<evidence type="ECO:0000256" key="6">
    <source>
        <dbReference type="ARBA" id="ARBA00044931"/>
    </source>
</evidence>
<gene>
    <name evidence="11" type="ORF">BIW11_12078</name>
</gene>
<dbReference type="PANTHER" id="PTHR15835">
    <property type="entry name" value="NUCLEAR-INTERACTING PARTNER OF ALK"/>
    <property type="match status" value="1"/>
</dbReference>
<dbReference type="Proteomes" id="UP000192247">
    <property type="component" value="Unassembled WGS sequence"/>
</dbReference>
<feature type="compositionally biased region" description="Low complexity" evidence="8">
    <location>
        <begin position="169"/>
        <end position="188"/>
    </location>
</feature>
<comment type="caution">
    <text evidence="11">The sequence shown here is derived from an EMBL/GenBank/DDBJ whole genome shotgun (WGS) entry which is preliminary data.</text>
</comment>
<feature type="domain" description="NuBaID C-terminal" evidence="10">
    <location>
        <begin position="111"/>
        <end position="240"/>
    </location>
</feature>
<dbReference type="InParanoid" id="A0A1V9X8N6"/>
<keyword evidence="7" id="KW-0175">Coiled coil</keyword>
<name>A0A1V9X8N6_9ACAR</name>
<keyword evidence="12" id="KW-1185">Reference proteome</keyword>
<dbReference type="EMBL" id="MNPL01020006">
    <property type="protein sequence ID" value="OQR69741.1"/>
    <property type="molecule type" value="Genomic_DNA"/>
</dbReference>
<comment type="subcellular location">
    <subcellularLocation>
        <location evidence="1">Nucleus</location>
    </subcellularLocation>
</comment>
<evidence type="ECO:0000313" key="11">
    <source>
        <dbReference type="EMBL" id="OQR69741.1"/>
    </source>
</evidence>
<feature type="coiled-coil region" evidence="7">
    <location>
        <begin position="265"/>
        <end position="292"/>
    </location>
</feature>